<evidence type="ECO:0000256" key="10">
    <source>
        <dbReference type="ARBA" id="ARBA00023298"/>
    </source>
</evidence>
<dbReference type="InterPro" id="IPR011011">
    <property type="entry name" value="Znf_FYVE_PHD"/>
</dbReference>
<dbReference type="InterPro" id="IPR002110">
    <property type="entry name" value="Ankyrin_rpt"/>
</dbReference>
<dbReference type="GO" id="GO:0008270">
    <property type="term" value="F:zinc ion binding"/>
    <property type="evidence" value="ECO:0007669"/>
    <property type="project" value="UniProtKB-KW"/>
</dbReference>
<dbReference type="GO" id="GO:0006887">
    <property type="term" value="P:exocytosis"/>
    <property type="evidence" value="ECO:0007669"/>
    <property type="project" value="UniProtKB-KW"/>
</dbReference>
<sequence length="1227" mass="137709">MTMMGVKDDATELECNTSADGSDVSLRLLDENDKLNKRLLLLRDEYIKLQRKYLALQNRYDHLMVTGKFSDINDETNHVDSGGDGRCLSLNGGNFVANIVNFVGSLYNNRLYSDLQIDYGNGQCQLFAHKFVLKFRSQNWSVPDLDAIDRLYFPEMTARIVEPLFRWVYTGHIDTRLFDQEFAVELAKHAVRFELKPLVEQCEQWLLAYVQVENCIYFYQISEQLALSRLCDYAAKLVSIHWDSLGENDFANVSTPFLHRLFVEKSRYPLHKAIYIHNEDLIFLLLMDYEPHETVHKVNELDNLSQLPLDMALRTGQWSVAMTLLEHQANLNVCDSGGWPLSLRYLNERKWQTCRFLIQQGASVNSTTPENGDSLLHLCADCQSSDNNDMLDISRLLLERGADVNQTNCEGNGVLHRCIERRNQALFDLLLEKHTANELNLDLEMTNCQHDTPLAMAVELIDRYDDDHYAHSLLKLNVSLDTVRLAEPGDSLLNHCGRNSLQKAALFLVEHGANVNLVNNLGESILHLGKWIELRKFTLLTCLFLASKNGLKDLVWLLLEKNVNCNLVTLPSLNNDCHKDGQEVVYNQTALHLAILGGHDAIVERILSFHEGWSRKGCLDSALLTPDVDVKNSHHQTPMSLAVETGRISVAEMLIQAGADVNIKDFNGISLLQRMIQQGNDNGAQFLLEHGVDINARCADSGESYLECAIRHGRAEIVESLCRLGSNVHEPSIDGDSLLWKALKRDDSNKLAAILVQYDCDPNGWHQSTEGGFSQTLLHRALDENNQRAAIFLIQSGCDIHAIRKPGTDGQGKEDCDGQTPLHMACSWGMAEVVETLINLEVDANLVDQEGKTALHIAILNQNHQIIDLLLNYSACDAHKADNYGLTPFALAIKLKSRPTAQALCRRDCDIAEQRDGKGRTYLHVALQRNDYDAVLFLLDNGVNVNCRVADSQRKAPLHLAAETGSEIILRTLVLAGTELNVVTQQNQTALHLASDLDKYQMVEILLDMGIDASVQDSNGNTALHLAAMKAHHNTCRVLMERGSRPGCRPLDVRISNNRGHNVFHCLSTSANKVAASAIFEELVANFTDLDLDGRDNDGNTPLLLAYMNGNSKLCRSIVKEGAALGIRNHQGVSIFNHVMPTRQLLTSLLDSLARMPQWRDGPECLECGQKFNITNRRHHCRHCGRELCSRCSSKEILIMKFQSDKRSVQSRVCELCYDVLTLGAFN</sequence>
<keyword evidence="9 11" id="KW-0040">ANK repeat</keyword>
<keyword evidence="6 12" id="KW-0863">Zinc-finger</keyword>
<dbReference type="Pfam" id="PF00023">
    <property type="entry name" value="Ank"/>
    <property type="match status" value="1"/>
</dbReference>
<evidence type="ECO:0000256" key="13">
    <source>
        <dbReference type="SAM" id="Coils"/>
    </source>
</evidence>
<evidence type="ECO:0000259" key="14">
    <source>
        <dbReference type="PROSITE" id="PS50178"/>
    </source>
</evidence>
<keyword evidence="15" id="KW-1185">Reference proteome</keyword>
<dbReference type="GO" id="GO:0044231">
    <property type="term" value="C:host cell presynaptic membrane"/>
    <property type="evidence" value="ECO:0007669"/>
    <property type="project" value="UniProtKB-KW"/>
</dbReference>
<dbReference type="SUPFAM" id="SSF48403">
    <property type="entry name" value="Ankyrin repeat"/>
    <property type="match status" value="3"/>
</dbReference>
<dbReference type="InterPro" id="IPR036770">
    <property type="entry name" value="Ankyrin_rpt-contain_sf"/>
</dbReference>
<dbReference type="PANTHER" id="PTHR24173">
    <property type="entry name" value="ANKYRIN REPEAT CONTAINING"/>
    <property type="match status" value="1"/>
</dbReference>
<gene>
    <name evidence="16" type="primary">LOC113789610</name>
</gene>
<keyword evidence="10" id="KW-1053">Target membrane</keyword>
<evidence type="ECO:0000256" key="2">
    <source>
        <dbReference type="ARBA" id="ARBA00022483"/>
    </source>
</evidence>
<keyword evidence="4" id="KW-0479">Metal-binding</keyword>
<dbReference type="Pfam" id="PF12796">
    <property type="entry name" value="Ank_2"/>
    <property type="match status" value="4"/>
</dbReference>
<evidence type="ECO:0000256" key="7">
    <source>
        <dbReference type="ARBA" id="ARBA00022833"/>
    </source>
</evidence>
<keyword evidence="5" id="KW-0677">Repeat</keyword>
<dbReference type="KEGG" id="dpte:113789610"/>
<dbReference type="AlphaFoldDB" id="A0A6P6XST3"/>
<keyword evidence="8" id="KW-0528">Neurotoxin</keyword>
<feature type="repeat" description="ANK" evidence="11">
    <location>
        <begin position="1019"/>
        <end position="1044"/>
    </location>
</feature>
<comment type="subcellular location">
    <subcellularLocation>
        <location evidence="1">Target cell membrane</location>
    </subcellularLocation>
</comment>
<dbReference type="PANTHER" id="PTHR24173:SF74">
    <property type="entry name" value="ANKYRIN REPEAT DOMAIN-CONTAINING PROTEIN 16"/>
    <property type="match status" value="1"/>
</dbReference>
<name>A0A6P6XST3_DERPT</name>
<evidence type="ECO:0000256" key="5">
    <source>
        <dbReference type="ARBA" id="ARBA00022737"/>
    </source>
</evidence>
<dbReference type="PROSITE" id="PS50297">
    <property type="entry name" value="ANK_REP_REGION"/>
    <property type="match status" value="9"/>
</dbReference>
<proteinExistence type="predicted"/>
<feature type="repeat" description="ANK" evidence="11">
    <location>
        <begin position="667"/>
        <end position="699"/>
    </location>
</feature>
<evidence type="ECO:0000256" key="1">
    <source>
        <dbReference type="ARBA" id="ARBA00004175"/>
    </source>
</evidence>
<dbReference type="InterPro" id="IPR000306">
    <property type="entry name" value="Znf_FYVE"/>
</dbReference>
<dbReference type="InterPro" id="IPR013083">
    <property type="entry name" value="Znf_RING/FYVE/PHD"/>
</dbReference>
<keyword evidence="13" id="KW-0175">Coiled coil</keyword>
<evidence type="ECO:0000256" key="9">
    <source>
        <dbReference type="ARBA" id="ARBA00023043"/>
    </source>
</evidence>
<feature type="coiled-coil region" evidence="13">
    <location>
        <begin position="32"/>
        <end position="59"/>
    </location>
</feature>
<evidence type="ECO:0000256" key="11">
    <source>
        <dbReference type="PROSITE-ProRule" id="PRU00023"/>
    </source>
</evidence>
<dbReference type="OMA" id="WGLEQVV"/>
<feature type="repeat" description="ANK" evidence="11">
    <location>
        <begin position="953"/>
        <end position="985"/>
    </location>
</feature>
<dbReference type="Pfam" id="PF01363">
    <property type="entry name" value="FYVE"/>
    <property type="match status" value="1"/>
</dbReference>
<dbReference type="SMART" id="SM00064">
    <property type="entry name" value="FYVE"/>
    <property type="match status" value="1"/>
</dbReference>
<feature type="repeat" description="ANK" evidence="11">
    <location>
        <begin position="1098"/>
        <end position="1130"/>
    </location>
</feature>
<dbReference type="RefSeq" id="XP_027194969.1">
    <property type="nucleotide sequence ID" value="XM_027339168.1"/>
</dbReference>
<evidence type="ECO:0000256" key="6">
    <source>
        <dbReference type="ARBA" id="ARBA00022771"/>
    </source>
</evidence>
<dbReference type="PROSITE" id="PS50178">
    <property type="entry name" value="ZF_FYVE"/>
    <property type="match status" value="1"/>
</dbReference>
<dbReference type="PROSITE" id="PS50088">
    <property type="entry name" value="ANK_REPEAT"/>
    <property type="match status" value="11"/>
</dbReference>
<keyword evidence="2" id="KW-0268">Exocytosis</keyword>
<dbReference type="SUPFAM" id="SSF57903">
    <property type="entry name" value="FYVE/PHD zinc finger"/>
    <property type="match status" value="1"/>
</dbReference>
<dbReference type="InParanoid" id="A0A6P6XST3"/>
<evidence type="ECO:0000256" key="3">
    <source>
        <dbReference type="ARBA" id="ARBA00022537"/>
    </source>
</evidence>
<feature type="repeat" description="ANK" evidence="11">
    <location>
        <begin position="371"/>
        <end position="409"/>
    </location>
</feature>
<dbReference type="SUPFAM" id="SSF54695">
    <property type="entry name" value="POZ domain"/>
    <property type="match status" value="1"/>
</dbReference>
<dbReference type="GO" id="GO:0044218">
    <property type="term" value="C:other organism cell membrane"/>
    <property type="evidence" value="ECO:0007669"/>
    <property type="project" value="UniProtKB-KW"/>
</dbReference>
<evidence type="ECO:0000256" key="8">
    <source>
        <dbReference type="ARBA" id="ARBA00023028"/>
    </source>
</evidence>
<keyword evidence="8" id="KW-0638">Presynaptic neurotoxin</keyword>
<dbReference type="InterPro" id="IPR000210">
    <property type="entry name" value="BTB/POZ_dom"/>
</dbReference>
<dbReference type="Pfam" id="PF00651">
    <property type="entry name" value="BTB"/>
    <property type="match status" value="1"/>
</dbReference>
<dbReference type="Gene3D" id="1.25.40.20">
    <property type="entry name" value="Ankyrin repeat-containing domain"/>
    <property type="match status" value="5"/>
</dbReference>
<protein>
    <submittedName>
        <fullName evidence="16">Rabankyrin-5-like isoform X1</fullName>
    </submittedName>
</protein>
<evidence type="ECO:0000256" key="4">
    <source>
        <dbReference type="ARBA" id="ARBA00022723"/>
    </source>
</evidence>
<dbReference type="SMART" id="SM00248">
    <property type="entry name" value="ANK"/>
    <property type="match status" value="21"/>
</dbReference>
<keyword evidence="10" id="KW-0472">Membrane</keyword>
<dbReference type="InterPro" id="IPR011333">
    <property type="entry name" value="SKP1/BTB/POZ_sf"/>
</dbReference>
<dbReference type="Gene3D" id="3.30.40.10">
    <property type="entry name" value="Zinc/RING finger domain, C3HC4 (zinc finger)"/>
    <property type="match status" value="1"/>
</dbReference>
<feature type="repeat" description="ANK" evidence="11">
    <location>
        <begin position="817"/>
        <end position="849"/>
    </location>
</feature>
<feature type="repeat" description="ANK" evidence="11">
    <location>
        <begin position="850"/>
        <end position="875"/>
    </location>
</feature>
<organism evidence="15 16">
    <name type="scientific">Dermatophagoides pteronyssinus</name>
    <name type="common">European house dust mite</name>
    <dbReference type="NCBI Taxonomy" id="6956"/>
    <lineage>
        <taxon>Eukaryota</taxon>
        <taxon>Metazoa</taxon>
        <taxon>Ecdysozoa</taxon>
        <taxon>Arthropoda</taxon>
        <taxon>Chelicerata</taxon>
        <taxon>Arachnida</taxon>
        <taxon>Acari</taxon>
        <taxon>Acariformes</taxon>
        <taxon>Sarcoptiformes</taxon>
        <taxon>Astigmata</taxon>
        <taxon>Psoroptidia</taxon>
        <taxon>Analgoidea</taxon>
        <taxon>Pyroglyphidae</taxon>
        <taxon>Dermatophagoidinae</taxon>
        <taxon>Dermatophagoides</taxon>
    </lineage>
</organism>
<feature type="domain" description="FYVE-type" evidence="14">
    <location>
        <begin position="1159"/>
        <end position="1222"/>
    </location>
</feature>
<evidence type="ECO:0000313" key="15">
    <source>
        <dbReference type="Proteomes" id="UP000515146"/>
    </source>
</evidence>
<dbReference type="OrthoDB" id="2306477at2759"/>
<evidence type="ECO:0000313" key="16">
    <source>
        <dbReference type="RefSeq" id="XP_027194969.1"/>
    </source>
</evidence>
<reference evidence="16" key="1">
    <citation type="submission" date="2025-08" db="UniProtKB">
        <authorList>
            <consortium name="RefSeq"/>
        </authorList>
    </citation>
    <scope>IDENTIFICATION</scope>
    <source>
        <strain evidence="16">Airmid</strain>
    </source>
</reference>
<dbReference type="PRINTS" id="PR01415">
    <property type="entry name" value="ANKYRIN"/>
</dbReference>
<keyword evidence="8" id="KW-0800">Toxin</keyword>
<dbReference type="FunCoup" id="A0A6P6XST3">
    <property type="interactions" value="1938"/>
</dbReference>
<feature type="repeat" description="ANK" evidence="11">
    <location>
        <begin position="634"/>
        <end position="666"/>
    </location>
</feature>
<dbReference type="Proteomes" id="UP000515146">
    <property type="component" value="Unplaced"/>
</dbReference>
<dbReference type="Gene3D" id="3.30.710.10">
    <property type="entry name" value="Potassium Channel Kv1.1, Chain A"/>
    <property type="match status" value="1"/>
</dbReference>
<feature type="repeat" description="ANK" evidence="11">
    <location>
        <begin position="986"/>
        <end position="1018"/>
    </location>
</feature>
<feature type="repeat" description="ANK" evidence="11">
    <location>
        <begin position="304"/>
        <end position="336"/>
    </location>
</feature>
<keyword evidence="3" id="KW-1052">Target cell membrane</keyword>
<dbReference type="InterPro" id="IPR017455">
    <property type="entry name" value="Znf_FYVE-rel"/>
</dbReference>
<accession>A0A6P6XST3</accession>
<feature type="repeat" description="ANK" evidence="11">
    <location>
        <begin position="918"/>
        <end position="950"/>
    </location>
</feature>
<evidence type="ECO:0000256" key="12">
    <source>
        <dbReference type="PROSITE-ProRule" id="PRU00091"/>
    </source>
</evidence>
<keyword evidence="7" id="KW-0862">Zinc</keyword>